<keyword evidence="1" id="KW-1133">Transmembrane helix</keyword>
<keyword evidence="1" id="KW-0812">Transmembrane</keyword>
<evidence type="ECO:0000313" key="2">
    <source>
        <dbReference type="Proteomes" id="UP000515146"/>
    </source>
</evidence>
<protein>
    <submittedName>
        <fullName evidence="3">Uncharacterized protein LOC113799380</fullName>
    </submittedName>
</protein>
<feature type="transmembrane region" description="Helical" evidence="1">
    <location>
        <begin position="316"/>
        <end position="341"/>
    </location>
</feature>
<accession>A0A6P6YJT7</accession>
<dbReference type="OrthoDB" id="10511298at2759"/>
<sequence>MNIFLFNILIEVIFIKMNSIVIKFFLTSSFIFSLNAMFNLTLFGKDPFSENLHNVNKTITFIGLNRTDIILFTKDFFHYLIKLNEFDTNHDCFNFTNSSFEIQNNFPSLTTDYRFHLIKQHKTYAFTIIDSYDEWLCVVPDNPGNEMPGLNYAIKSDRLLIGWKFNTYNNEIIISSIKPCYFYSIRRFSLPNEQYLIQMAPFACDSGFVANSTERIIIKDFQNFCFDNDEHQEISLRKEPCNDPVQFDIIYGLNVGGKFYLFSNTYVYSFDETVLSDSNDIQQKSVMFKNQTYSSFFKCEVITTIPPVTIEPHNNLIYWIIAVIIFLLIIFTCVLCCIMYLKRKIDNSNQILTRSRYIQSKISVKTIDEQSITAVSSSSKKKIKSQLARVEKSDSTLKPKGSFIRNRSKSIAVCTKLAKSQSQILKTKSEIPKEMVP</sequence>
<gene>
    <name evidence="3" type="primary">LOC113799380</name>
</gene>
<dbReference type="KEGG" id="dpte:113799380"/>
<feature type="transmembrane region" description="Helical" evidence="1">
    <location>
        <begin position="20"/>
        <end position="43"/>
    </location>
</feature>
<dbReference type="AlphaFoldDB" id="A0A6P6YJT7"/>
<dbReference type="RefSeq" id="XP_027205798.1">
    <property type="nucleotide sequence ID" value="XM_027349997.1"/>
</dbReference>
<reference evidence="3" key="1">
    <citation type="submission" date="2025-08" db="UniProtKB">
        <authorList>
            <consortium name="RefSeq"/>
        </authorList>
    </citation>
    <scope>IDENTIFICATION</scope>
    <source>
        <strain evidence="3">Airmid</strain>
    </source>
</reference>
<name>A0A6P6YJT7_DERPT</name>
<dbReference type="Proteomes" id="UP000515146">
    <property type="component" value="Unplaced"/>
</dbReference>
<keyword evidence="2" id="KW-1185">Reference proteome</keyword>
<dbReference type="InParanoid" id="A0A6P6YJT7"/>
<proteinExistence type="predicted"/>
<evidence type="ECO:0000256" key="1">
    <source>
        <dbReference type="SAM" id="Phobius"/>
    </source>
</evidence>
<keyword evidence="1" id="KW-0472">Membrane</keyword>
<evidence type="ECO:0000313" key="3">
    <source>
        <dbReference type="RefSeq" id="XP_027205798.1"/>
    </source>
</evidence>
<organism evidence="2 3">
    <name type="scientific">Dermatophagoides pteronyssinus</name>
    <name type="common">European house dust mite</name>
    <dbReference type="NCBI Taxonomy" id="6956"/>
    <lineage>
        <taxon>Eukaryota</taxon>
        <taxon>Metazoa</taxon>
        <taxon>Ecdysozoa</taxon>
        <taxon>Arthropoda</taxon>
        <taxon>Chelicerata</taxon>
        <taxon>Arachnida</taxon>
        <taxon>Acari</taxon>
        <taxon>Acariformes</taxon>
        <taxon>Sarcoptiformes</taxon>
        <taxon>Astigmata</taxon>
        <taxon>Psoroptidia</taxon>
        <taxon>Analgoidea</taxon>
        <taxon>Pyroglyphidae</taxon>
        <taxon>Dermatophagoidinae</taxon>
        <taxon>Dermatophagoides</taxon>
    </lineage>
</organism>